<dbReference type="RefSeq" id="WP_344612783.1">
    <property type="nucleotide sequence ID" value="NZ_BAAARV010000023.1"/>
</dbReference>
<dbReference type="Proteomes" id="UP001501444">
    <property type="component" value="Unassembled WGS sequence"/>
</dbReference>
<proteinExistence type="predicted"/>
<feature type="transmembrane region" description="Helical" evidence="6">
    <location>
        <begin position="219"/>
        <end position="238"/>
    </location>
</feature>
<dbReference type="PANTHER" id="PTHR23513:SF6">
    <property type="entry name" value="MAJOR FACILITATOR SUPERFAMILY ASSOCIATED DOMAIN-CONTAINING PROTEIN"/>
    <property type="match status" value="1"/>
</dbReference>
<keyword evidence="8" id="KW-1185">Reference proteome</keyword>
<sequence length="415" mass="42592">MLLTPYRPVLGHPVLRRVLPGLAVSALGDGMSIVAVGWLALQLAPEEQRGAWVAAAVAAYSLPSALGGVALGRFLRHRPGAQLAGWNATLRAAGLGAVAIAYAAGALPLWLYVALLGVSSLLAAWGSAGRYTLIAEVLPKEHHLAANGVLSAIAEFATIVGPPLAGLLIGWTNAALVIALDAASFALLAATYRWAMPATAKKPERAPDRPATGSRTQRALLALSFAFFLLFGPFYTAMPIHVAEDLHAPATLLGVYYTAFGVGAVVGGLAAAHLRRLPLWPAMTGIVVAFGVAMLPLGLGAPPGLALPAFAVAGLCWSPYLSTVMALFQATTPADRLPQVLAAFGTITVIAVPLGTAAGGPLVGAVGAAGTLLLSAIAMIVLGLIAASVIIFRFARNAATDHAWEETHPDGYSER</sequence>
<evidence type="ECO:0000256" key="3">
    <source>
        <dbReference type="ARBA" id="ARBA00022692"/>
    </source>
</evidence>
<feature type="transmembrane region" description="Helical" evidence="6">
    <location>
        <begin position="50"/>
        <end position="71"/>
    </location>
</feature>
<protein>
    <recommendedName>
        <fullName evidence="9">MFS transporter</fullName>
    </recommendedName>
</protein>
<reference evidence="8" key="1">
    <citation type="journal article" date="2019" name="Int. J. Syst. Evol. Microbiol.">
        <title>The Global Catalogue of Microorganisms (GCM) 10K type strain sequencing project: providing services to taxonomists for standard genome sequencing and annotation.</title>
        <authorList>
            <consortium name="The Broad Institute Genomics Platform"/>
            <consortium name="The Broad Institute Genome Sequencing Center for Infectious Disease"/>
            <person name="Wu L."/>
            <person name="Ma J."/>
        </authorList>
    </citation>
    <scope>NUCLEOTIDE SEQUENCE [LARGE SCALE GENOMIC DNA]</scope>
    <source>
        <strain evidence="8">JCM 3272</strain>
    </source>
</reference>
<dbReference type="EMBL" id="BAAARV010000023">
    <property type="protein sequence ID" value="GAA2343330.1"/>
    <property type="molecule type" value="Genomic_DNA"/>
</dbReference>
<evidence type="ECO:0000256" key="5">
    <source>
        <dbReference type="ARBA" id="ARBA00023136"/>
    </source>
</evidence>
<evidence type="ECO:0000313" key="8">
    <source>
        <dbReference type="Proteomes" id="UP001501444"/>
    </source>
</evidence>
<keyword evidence="3 6" id="KW-0812">Transmembrane</keyword>
<dbReference type="InterPro" id="IPR036259">
    <property type="entry name" value="MFS_trans_sf"/>
</dbReference>
<keyword evidence="2" id="KW-1003">Cell membrane</keyword>
<feature type="transmembrane region" description="Helical" evidence="6">
    <location>
        <begin position="340"/>
        <end position="360"/>
    </location>
</feature>
<evidence type="ECO:0000256" key="4">
    <source>
        <dbReference type="ARBA" id="ARBA00022989"/>
    </source>
</evidence>
<feature type="transmembrane region" description="Helical" evidence="6">
    <location>
        <begin position="175"/>
        <end position="195"/>
    </location>
</feature>
<evidence type="ECO:0000256" key="1">
    <source>
        <dbReference type="ARBA" id="ARBA00004651"/>
    </source>
</evidence>
<evidence type="ECO:0000256" key="2">
    <source>
        <dbReference type="ARBA" id="ARBA00022475"/>
    </source>
</evidence>
<name>A0ABP5T3D6_9ACTN</name>
<feature type="transmembrane region" description="Helical" evidence="6">
    <location>
        <begin position="83"/>
        <end position="103"/>
    </location>
</feature>
<evidence type="ECO:0000256" key="6">
    <source>
        <dbReference type="SAM" id="Phobius"/>
    </source>
</evidence>
<feature type="transmembrane region" description="Helical" evidence="6">
    <location>
        <begin position="250"/>
        <end position="272"/>
    </location>
</feature>
<feature type="transmembrane region" description="Helical" evidence="6">
    <location>
        <begin position="305"/>
        <end position="328"/>
    </location>
</feature>
<dbReference type="CDD" id="cd06173">
    <property type="entry name" value="MFS_MefA_like"/>
    <property type="match status" value="1"/>
</dbReference>
<dbReference type="Pfam" id="PF07690">
    <property type="entry name" value="MFS_1"/>
    <property type="match status" value="1"/>
</dbReference>
<feature type="transmembrane region" description="Helical" evidence="6">
    <location>
        <begin position="372"/>
        <end position="392"/>
    </location>
</feature>
<evidence type="ECO:0008006" key="9">
    <source>
        <dbReference type="Google" id="ProtNLM"/>
    </source>
</evidence>
<keyword evidence="4 6" id="KW-1133">Transmembrane helix</keyword>
<comment type="caution">
    <text evidence="7">The sequence shown here is derived from an EMBL/GenBank/DDBJ whole genome shotgun (WGS) entry which is preliminary data.</text>
</comment>
<dbReference type="PANTHER" id="PTHR23513">
    <property type="entry name" value="INTEGRAL MEMBRANE EFFLUX PROTEIN-RELATED"/>
    <property type="match status" value="1"/>
</dbReference>
<gene>
    <name evidence="7" type="ORF">GCM10010170_028080</name>
</gene>
<feature type="transmembrane region" description="Helical" evidence="6">
    <location>
        <begin position="279"/>
        <end position="299"/>
    </location>
</feature>
<organism evidence="7 8">
    <name type="scientific">Dactylosporangium salmoneum</name>
    <dbReference type="NCBI Taxonomy" id="53361"/>
    <lineage>
        <taxon>Bacteria</taxon>
        <taxon>Bacillati</taxon>
        <taxon>Actinomycetota</taxon>
        <taxon>Actinomycetes</taxon>
        <taxon>Micromonosporales</taxon>
        <taxon>Micromonosporaceae</taxon>
        <taxon>Dactylosporangium</taxon>
    </lineage>
</organism>
<feature type="transmembrane region" description="Helical" evidence="6">
    <location>
        <begin position="21"/>
        <end position="44"/>
    </location>
</feature>
<accession>A0ABP5T3D6</accession>
<dbReference type="InterPro" id="IPR011701">
    <property type="entry name" value="MFS"/>
</dbReference>
<keyword evidence="5 6" id="KW-0472">Membrane</keyword>
<dbReference type="Gene3D" id="1.20.1250.20">
    <property type="entry name" value="MFS general substrate transporter like domains"/>
    <property type="match status" value="1"/>
</dbReference>
<comment type="subcellular location">
    <subcellularLocation>
        <location evidence="1">Cell membrane</location>
        <topology evidence="1">Multi-pass membrane protein</topology>
    </subcellularLocation>
</comment>
<evidence type="ECO:0000313" key="7">
    <source>
        <dbReference type="EMBL" id="GAA2343330.1"/>
    </source>
</evidence>
<dbReference type="SUPFAM" id="SSF103473">
    <property type="entry name" value="MFS general substrate transporter"/>
    <property type="match status" value="1"/>
</dbReference>